<dbReference type="AlphaFoldDB" id="A0A6L3N535"/>
<dbReference type="GO" id="GO:0003987">
    <property type="term" value="F:acetate-CoA ligase activity"/>
    <property type="evidence" value="ECO:0007669"/>
    <property type="project" value="UniProtKB-EC"/>
</dbReference>
<keyword evidence="6" id="KW-0007">Acetylation</keyword>
<feature type="domain" description="AMP-binding enzyme C-terminal" evidence="8">
    <location>
        <begin position="535"/>
        <end position="614"/>
    </location>
</feature>
<dbReference type="Pfam" id="PF13193">
    <property type="entry name" value="AMP-binding_C"/>
    <property type="match status" value="1"/>
</dbReference>
<evidence type="ECO:0000313" key="10">
    <source>
        <dbReference type="EMBL" id="KAB0641645.1"/>
    </source>
</evidence>
<dbReference type="InterPro" id="IPR020845">
    <property type="entry name" value="AMP-binding_CS"/>
</dbReference>
<comment type="similarity">
    <text evidence="1">Belongs to the ATP-dependent AMP-binding enzyme family.</text>
</comment>
<comment type="caution">
    <text evidence="10">The sequence shown here is derived from an EMBL/GenBank/DDBJ whole genome shotgun (WGS) entry which is preliminary data.</text>
</comment>
<evidence type="ECO:0000256" key="3">
    <source>
        <dbReference type="ARBA" id="ARBA00022598"/>
    </source>
</evidence>
<dbReference type="Pfam" id="PF16177">
    <property type="entry name" value="ACAS_N"/>
    <property type="match status" value="1"/>
</dbReference>
<dbReference type="SUPFAM" id="SSF56801">
    <property type="entry name" value="Acetyl-CoA synthetase-like"/>
    <property type="match status" value="1"/>
</dbReference>
<proteinExistence type="inferred from homology"/>
<dbReference type="Proteomes" id="UP000473470">
    <property type="component" value="Unassembled WGS sequence"/>
</dbReference>
<name>A0A6L3N535_9BURK</name>
<dbReference type="Pfam" id="PF00501">
    <property type="entry name" value="AMP-binding"/>
    <property type="match status" value="1"/>
</dbReference>
<dbReference type="GO" id="GO:0006085">
    <property type="term" value="P:acetyl-CoA biosynthetic process"/>
    <property type="evidence" value="ECO:0007669"/>
    <property type="project" value="TreeGrafter"/>
</dbReference>
<dbReference type="EMBL" id="VZOK01000001">
    <property type="protein sequence ID" value="KAB0641645.1"/>
    <property type="molecule type" value="Genomic_DNA"/>
</dbReference>
<evidence type="ECO:0000259" key="8">
    <source>
        <dbReference type="Pfam" id="PF13193"/>
    </source>
</evidence>
<reference evidence="10 11" key="1">
    <citation type="submission" date="2019-09" db="EMBL/GenBank/DDBJ databases">
        <title>Draft genome sequences of 48 bacterial type strains from the CCUG.</title>
        <authorList>
            <person name="Tunovic T."/>
            <person name="Pineiro-Iglesias B."/>
            <person name="Unosson C."/>
            <person name="Inganas E."/>
            <person name="Ohlen M."/>
            <person name="Cardew S."/>
            <person name="Jensie-Markopoulos S."/>
            <person name="Salva-Serra F."/>
            <person name="Jaen-Luchoro D."/>
            <person name="Karlsson R."/>
            <person name="Svensson-Stadler L."/>
            <person name="Chun J."/>
            <person name="Moore E."/>
        </authorList>
    </citation>
    <scope>NUCLEOTIDE SEQUENCE [LARGE SCALE GENOMIC DNA]</scope>
    <source>
        <strain evidence="10 11">CCUG 65686</strain>
    </source>
</reference>
<evidence type="ECO:0000256" key="4">
    <source>
        <dbReference type="ARBA" id="ARBA00022741"/>
    </source>
</evidence>
<dbReference type="InterPro" id="IPR025110">
    <property type="entry name" value="AMP-bd_C"/>
</dbReference>
<evidence type="ECO:0000313" key="11">
    <source>
        <dbReference type="Proteomes" id="UP000473470"/>
    </source>
</evidence>
<feature type="domain" description="AMP-dependent synthetase/ligase" evidence="7">
    <location>
        <begin position="104"/>
        <end position="475"/>
    </location>
</feature>
<dbReference type="GO" id="GO:0005524">
    <property type="term" value="F:ATP binding"/>
    <property type="evidence" value="ECO:0007669"/>
    <property type="project" value="UniProtKB-KW"/>
</dbReference>
<evidence type="ECO:0000256" key="6">
    <source>
        <dbReference type="ARBA" id="ARBA00022990"/>
    </source>
</evidence>
<dbReference type="InterPro" id="IPR032387">
    <property type="entry name" value="ACAS_N"/>
</dbReference>
<evidence type="ECO:0000256" key="2">
    <source>
        <dbReference type="ARBA" id="ARBA00013275"/>
    </source>
</evidence>
<evidence type="ECO:0000259" key="7">
    <source>
        <dbReference type="Pfam" id="PF00501"/>
    </source>
</evidence>
<dbReference type="PANTHER" id="PTHR24095">
    <property type="entry name" value="ACETYL-COENZYME A SYNTHETASE"/>
    <property type="match status" value="1"/>
</dbReference>
<dbReference type="InterPro" id="IPR042099">
    <property type="entry name" value="ANL_N_sf"/>
</dbReference>
<keyword evidence="4" id="KW-0547">Nucleotide-binding</keyword>
<protein>
    <recommendedName>
        <fullName evidence="2">acetate--CoA ligase</fullName>
        <ecNumber evidence="2">6.2.1.1</ecNumber>
    </recommendedName>
</protein>
<feature type="domain" description="Acetyl-coenzyme A synthetase N-terminal" evidence="9">
    <location>
        <begin position="35"/>
        <end position="88"/>
    </location>
</feature>
<dbReference type="PROSITE" id="PS00455">
    <property type="entry name" value="AMP_BINDING"/>
    <property type="match status" value="1"/>
</dbReference>
<dbReference type="Gene3D" id="3.30.300.30">
    <property type="match status" value="1"/>
</dbReference>
<keyword evidence="5" id="KW-0067">ATP-binding</keyword>
<dbReference type="InterPro" id="IPR000873">
    <property type="entry name" value="AMP-dep_synth/lig_dom"/>
</dbReference>
<sequence length="651" mass="70356">MMSNPESGQIWQPGQRELQNAGIVKLMRALDVPSYDELMRVSIAEPERYWNTVMRECAIAWDAPPTGYVDLSRGPQFPSWFPGGRLNWVNTIYGWARNPATAQQKAVVAEREDGGVSELTYAELEQRVSDFAAGLVRRGVKQGDRVGLLMENGVEATVSLLAIVHLGALVVPLFSGFGVDAIVARLSAADARFVIASTGFSRRTKRVDVQGSLRDAWRQLPLLEHVIWKRGEDDTAQDARDLDWQETASVGQDQGVPAVSVTPDTPFMVIYTSGTTGKPKGVVHTHGSFPIKIAHDSLVHFDVHPGDVYCWPADMGWIAGTLVLGCALLRGATLVCYDGAPDYPDWSRMSRVVERHRVTHFGSAPTLIRGMASHEALALAGDRSTVRLLITAGEGIAPEHFNWFLHRFGDGTAPVINYTGGTEASGALLASVPIRPIPPSGFNTVSPGVAADVVNGDGQSVTGEVGELAIRAPFVGMTQSFWRDDERYLETYWQTIPGTWVHGDLALRTSEGNYFMMGRSDDTLKVAGKRLGPAEVEEVVLELPDVAEAAAIGVADADKGQKLVVFVVPKPGASGTGADLETIVSGHVDKRLGRPFRPGRVHVVAQLPKTRSSKIMRRVIRSVYCGQPPGDLSSLDNPGALDEVRAAATSA</sequence>
<dbReference type="Gene3D" id="3.40.50.12780">
    <property type="entry name" value="N-terminal domain of ligase-like"/>
    <property type="match status" value="1"/>
</dbReference>
<dbReference type="PANTHER" id="PTHR24095:SF14">
    <property type="entry name" value="ACETYL-COENZYME A SYNTHETASE 1"/>
    <property type="match status" value="1"/>
</dbReference>
<gene>
    <name evidence="10" type="ORF">F7R25_00985</name>
</gene>
<accession>A0A6L3N535</accession>
<keyword evidence="3" id="KW-0436">Ligase</keyword>
<organism evidence="10 11">
    <name type="scientific">Burkholderia stagnalis</name>
    <dbReference type="NCBI Taxonomy" id="1503054"/>
    <lineage>
        <taxon>Bacteria</taxon>
        <taxon>Pseudomonadati</taxon>
        <taxon>Pseudomonadota</taxon>
        <taxon>Betaproteobacteria</taxon>
        <taxon>Burkholderiales</taxon>
        <taxon>Burkholderiaceae</taxon>
        <taxon>Burkholderia</taxon>
        <taxon>Burkholderia cepacia complex</taxon>
    </lineage>
</organism>
<evidence type="ECO:0000256" key="5">
    <source>
        <dbReference type="ARBA" id="ARBA00022840"/>
    </source>
</evidence>
<evidence type="ECO:0000256" key="1">
    <source>
        <dbReference type="ARBA" id="ARBA00006432"/>
    </source>
</evidence>
<dbReference type="InterPro" id="IPR045851">
    <property type="entry name" value="AMP-bd_C_sf"/>
</dbReference>
<dbReference type="EC" id="6.2.1.1" evidence="2"/>
<evidence type="ECO:0000259" key="9">
    <source>
        <dbReference type="Pfam" id="PF16177"/>
    </source>
</evidence>